<evidence type="ECO:0000256" key="1">
    <source>
        <dbReference type="ARBA" id="ARBA00010342"/>
    </source>
</evidence>
<keyword evidence="7" id="KW-0472">Membrane</keyword>
<dbReference type="PANTHER" id="PTHR47870:SF1">
    <property type="entry name" value="CYTOCHROME C-TYPE BIOGENESIS PROTEIN CCMH"/>
    <property type="match status" value="1"/>
</dbReference>
<dbReference type="InterPro" id="IPR051263">
    <property type="entry name" value="C-type_cytochrome_biogenesis"/>
</dbReference>
<name>A0A2Z6IB48_9BURK</name>
<keyword evidence="3 7" id="KW-0479">Metal-binding</keyword>
<keyword evidence="6 7" id="KW-0408">Iron</keyword>
<evidence type="ECO:0000259" key="8">
    <source>
        <dbReference type="Pfam" id="PF03918"/>
    </source>
</evidence>
<sequence length="163" mass="17876">MMTSLKHVFAGALMAAVAALSAGSVAAAEAEPTAFDPIAHQRVVEVSEQLRCLVCQNQSIAESNAELAVDLRNQVIEQVKAGKTNKEIIDFMVERYGDFVLYKPPFKMTTAILWLGPLALFVIGVGAFYVNLRRRKRLVEEAVKPLSKEEQALASDLLSGRKE</sequence>
<evidence type="ECO:0000256" key="3">
    <source>
        <dbReference type="ARBA" id="ARBA00022723"/>
    </source>
</evidence>
<organism evidence="9 10">
    <name type="scientific">Sutterella megalosphaeroides</name>
    <dbReference type="NCBI Taxonomy" id="2494234"/>
    <lineage>
        <taxon>Bacteria</taxon>
        <taxon>Pseudomonadati</taxon>
        <taxon>Pseudomonadota</taxon>
        <taxon>Betaproteobacteria</taxon>
        <taxon>Burkholderiales</taxon>
        <taxon>Sutterellaceae</taxon>
        <taxon>Sutterella</taxon>
    </lineage>
</organism>
<feature type="domain" description="CcmH/CycL/Ccl2/NrfF N-terminal" evidence="8">
    <location>
        <begin position="17"/>
        <end position="158"/>
    </location>
</feature>
<dbReference type="InterPro" id="IPR038297">
    <property type="entry name" value="CcmH/CycL/NrfF/Ccl2_sf"/>
</dbReference>
<evidence type="ECO:0000256" key="2">
    <source>
        <dbReference type="ARBA" id="ARBA00022617"/>
    </source>
</evidence>
<dbReference type="RefSeq" id="WP_232008767.1">
    <property type="nucleotide sequence ID" value="NZ_AP018786.1"/>
</dbReference>
<keyword evidence="7" id="KW-1133">Transmembrane helix</keyword>
<evidence type="ECO:0000313" key="10">
    <source>
        <dbReference type="Proteomes" id="UP000271003"/>
    </source>
</evidence>
<dbReference type="FunFam" id="1.10.8.640:FF:000001">
    <property type="entry name" value="Cytochrome c-type biogenesis protein"/>
    <property type="match status" value="1"/>
</dbReference>
<evidence type="ECO:0000313" key="9">
    <source>
        <dbReference type="EMBL" id="BBF23689.1"/>
    </source>
</evidence>
<dbReference type="EMBL" id="AP018786">
    <property type="protein sequence ID" value="BBF23689.1"/>
    <property type="molecule type" value="Genomic_DNA"/>
</dbReference>
<evidence type="ECO:0000256" key="5">
    <source>
        <dbReference type="ARBA" id="ARBA00022748"/>
    </source>
</evidence>
<keyword evidence="2 7" id="KW-0349">Heme</keyword>
<gene>
    <name evidence="9" type="ORF">SUTMEG_15800</name>
</gene>
<keyword evidence="4 7" id="KW-0732">Signal</keyword>
<dbReference type="Proteomes" id="UP000271003">
    <property type="component" value="Chromosome"/>
</dbReference>
<comment type="similarity">
    <text evidence="1 7">Belongs to the CcmH/CycL/Ccl2/NrfF family.</text>
</comment>
<evidence type="ECO:0000256" key="7">
    <source>
        <dbReference type="RuleBase" id="RU364112"/>
    </source>
</evidence>
<feature type="signal peptide" evidence="7">
    <location>
        <begin position="1"/>
        <end position="27"/>
    </location>
</feature>
<reference evidence="9 10" key="1">
    <citation type="journal article" date="2018" name="Int. J. Syst. Evol. Microbiol.">
        <title>Mesosutterella multiformis gen. nov., sp. nov., a member of the family Sutterellaceae and Sutterella megalosphaeroides sp. nov., isolated from human faeces.</title>
        <authorList>
            <person name="Sakamoto M."/>
            <person name="Ikeyama N."/>
            <person name="Kunihiro T."/>
            <person name="Iino T."/>
            <person name="Yuki M."/>
            <person name="Ohkuma M."/>
        </authorList>
    </citation>
    <scope>NUCLEOTIDE SEQUENCE [LARGE SCALE GENOMIC DNA]</scope>
    <source>
        <strain evidence="9 10">6FBBBH3</strain>
    </source>
</reference>
<proteinExistence type="inferred from homology"/>
<dbReference type="Pfam" id="PF03918">
    <property type="entry name" value="CcmH"/>
    <property type="match status" value="1"/>
</dbReference>
<dbReference type="GO" id="GO:0046872">
    <property type="term" value="F:metal ion binding"/>
    <property type="evidence" value="ECO:0007669"/>
    <property type="project" value="UniProtKB-KW"/>
</dbReference>
<evidence type="ECO:0000256" key="4">
    <source>
        <dbReference type="ARBA" id="ARBA00022729"/>
    </source>
</evidence>
<dbReference type="GO" id="GO:0017004">
    <property type="term" value="P:cytochrome complex assembly"/>
    <property type="evidence" value="ECO:0007669"/>
    <property type="project" value="UniProtKB-KW"/>
</dbReference>
<feature type="chain" id="PRO_5016193792" description="Cytochrome c-type biogenesis protein" evidence="7">
    <location>
        <begin position="28"/>
        <end position="163"/>
    </location>
</feature>
<keyword evidence="10" id="KW-1185">Reference proteome</keyword>
<keyword evidence="7" id="KW-0812">Transmembrane</keyword>
<accession>A0A2Z6IB48</accession>
<feature type="transmembrane region" description="Helical" evidence="7">
    <location>
        <begin position="111"/>
        <end position="130"/>
    </location>
</feature>
<dbReference type="KEGG" id="sutt:SUTMEG_15800"/>
<dbReference type="AlphaFoldDB" id="A0A2Z6IB48"/>
<evidence type="ECO:0000256" key="6">
    <source>
        <dbReference type="ARBA" id="ARBA00023004"/>
    </source>
</evidence>
<dbReference type="InterPro" id="IPR005616">
    <property type="entry name" value="CcmH/CycL/Ccl2/NrfF_N"/>
</dbReference>
<protein>
    <recommendedName>
        <fullName evidence="7">Cytochrome c-type biogenesis protein</fullName>
    </recommendedName>
</protein>
<comment type="function">
    <text evidence="7">Possible subunit of a heme lyase.</text>
</comment>
<dbReference type="CDD" id="cd16378">
    <property type="entry name" value="CcmH_N"/>
    <property type="match status" value="1"/>
</dbReference>
<dbReference type="PANTHER" id="PTHR47870">
    <property type="entry name" value="CYTOCHROME C-TYPE BIOGENESIS PROTEIN CCMH"/>
    <property type="match status" value="1"/>
</dbReference>
<dbReference type="Gene3D" id="1.10.8.640">
    <property type="entry name" value="Cytochrome C biogenesis protein"/>
    <property type="match status" value="1"/>
</dbReference>
<dbReference type="GO" id="GO:0005886">
    <property type="term" value="C:plasma membrane"/>
    <property type="evidence" value="ECO:0007669"/>
    <property type="project" value="TreeGrafter"/>
</dbReference>
<keyword evidence="5" id="KW-0201">Cytochrome c-type biogenesis</keyword>